<dbReference type="InterPro" id="IPR009562">
    <property type="entry name" value="DUF1178"/>
</dbReference>
<evidence type="ECO:0008006" key="3">
    <source>
        <dbReference type="Google" id="ProtNLM"/>
    </source>
</evidence>
<dbReference type="Pfam" id="PF06676">
    <property type="entry name" value="DUF1178"/>
    <property type="match status" value="1"/>
</dbReference>
<comment type="caution">
    <text evidence="1">The sequence shown here is derived from an EMBL/GenBank/DDBJ whole genome shotgun (WGS) entry which is preliminary data.</text>
</comment>
<dbReference type="AlphaFoldDB" id="A0A840GKY5"/>
<evidence type="ECO:0000313" key="1">
    <source>
        <dbReference type="EMBL" id="MBB4249092.1"/>
    </source>
</evidence>
<dbReference type="Proteomes" id="UP000587070">
    <property type="component" value="Unassembled WGS sequence"/>
</dbReference>
<dbReference type="EMBL" id="JACIGE010000018">
    <property type="protein sequence ID" value="MBB4249092.1"/>
    <property type="molecule type" value="Genomic_DNA"/>
</dbReference>
<evidence type="ECO:0000313" key="2">
    <source>
        <dbReference type="Proteomes" id="UP000587070"/>
    </source>
</evidence>
<gene>
    <name evidence="1" type="ORF">GGD90_003496</name>
</gene>
<sequence length="152" mass="16643">MIIFDLVCAEEHRFEGWFHSADDFTRQLSRGLVLCPHCDSASVRRLPSALHLGKVEQCDAAKSVPVSASAPVAPGNAPKVPGTAGMRQVFEALLAGCEDVGTQFTEEVRRIHYAEAPIRPIRGEASQDDYESLRDEGIDVCRLPLLPKKTLS</sequence>
<accession>A0A840GKY5</accession>
<dbReference type="PIRSF" id="PIRSF032131">
    <property type="entry name" value="UCP032131"/>
    <property type="match status" value="1"/>
</dbReference>
<organism evidence="1 2">
    <name type="scientific">Rhodocyclus tenuis</name>
    <name type="common">Rhodospirillum tenue</name>
    <dbReference type="NCBI Taxonomy" id="1066"/>
    <lineage>
        <taxon>Bacteria</taxon>
        <taxon>Pseudomonadati</taxon>
        <taxon>Pseudomonadota</taxon>
        <taxon>Betaproteobacteria</taxon>
        <taxon>Rhodocyclales</taxon>
        <taxon>Rhodocyclaceae</taxon>
        <taxon>Rhodocyclus</taxon>
    </lineage>
</organism>
<name>A0A840GKY5_RHOTE</name>
<dbReference type="OrthoDB" id="5295943at2"/>
<keyword evidence="2" id="KW-1185">Reference proteome</keyword>
<dbReference type="RefSeq" id="WP_153118034.1">
    <property type="nucleotide sequence ID" value="NZ_JACIGE010000018.1"/>
</dbReference>
<protein>
    <recommendedName>
        <fullName evidence="3">DUF1178 family protein</fullName>
    </recommendedName>
</protein>
<proteinExistence type="predicted"/>
<reference evidence="1 2" key="1">
    <citation type="submission" date="2020-08" db="EMBL/GenBank/DDBJ databases">
        <title>Genome sequencing of Purple Non-Sulfur Bacteria from various extreme environments.</title>
        <authorList>
            <person name="Mayer M."/>
        </authorList>
    </citation>
    <scope>NUCLEOTIDE SEQUENCE [LARGE SCALE GENOMIC DNA]</scope>
    <source>
        <strain evidence="1 2">2761</strain>
    </source>
</reference>